<evidence type="ECO:0000256" key="11">
    <source>
        <dbReference type="ARBA" id="ARBA00052249"/>
    </source>
</evidence>
<evidence type="ECO:0000256" key="10">
    <source>
        <dbReference type="ARBA" id="ARBA00023128"/>
    </source>
</evidence>
<evidence type="ECO:0000256" key="5">
    <source>
        <dbReference type="ARBA" id="ARBA00022630"/>
    </source>
</evidence>
<dbReference type="Proteomes" id="UP000593571">
    <property type="component" value="Unassembled WGS sequence"/>
</dbReference>
<comment type="caution">
    <text evidence="18">The sequence shown here is derived from an EMBL/GenBank/DDBJ whole genome shotgun (WGS) entry which is preliminary data.</text>
</comment>
<evidence type="ECO:0000256" key="14">
    <source>
        <dbReference type="ARBA" id="ARBA00066703"/>
    </source>
</evidence>
<dbReference type="InterPro" id="IPR028896">
    <property type="entry name" value="GcvT/YgfZ/DmdA"/>
</dbReference>
<evidence type="ECO:0000259" key="16">
    <source>
        <dbReference type="Pfam" id="PF01571"/>
    </source>
</evidence>
<evidence type="ECO:0000256" key="8">
    <source>
        <dbReference type="ARBA" id="ARBA00022990"/>
    </source>
</evidence>
<keyword evidence="8" id="KW-0007">Acetylation</keyword>
<sequence length="361" mass="39180">MSYFGKFYLVGEDASKAADWLFSADVSRPPGSTVYTCMLNHRGGTESDLTVSRLAPGPRGSPLAPAFEGDGYYLAVGGAAVQHNWSYILSVLQDRRFRCQLIDSSEDLGLISIQGPASRAILREVLDADLSNEAFPFSTHKLVTAAGHLVRAMRLSFVGELGWELHIPRPSCVPVYRAVMAAGAKHGLVPAGYRAIDNLSIEKGYRHWHADLRPDDSPLEAGLAFACKLKAATPFLGREALEEQRAQGLRRRLVCFTVDEAGGSGAPAPSVSSSRRVPIFGLEAIWRDGHVVGHTRRAGFGFAIDKSIAYGYVRDPSGGLVSPDFVKSGDYALERMGVTYPAQAHLKSPFDPDNKRVKGIY</sequence>
<dbReference type="GO" id="GO:0008480">
    <property type="term" value="F:sarcosine dehydrogenase activity"/>
    <property type="evidence" value="ECO:0007669"/>
    <property type="project" value="UniProtKB-EC"/>
</dbReference>
<dbReference type="InterPro" id="IPR029043">
    <property type="entry name" value="GcvT/YgfZ_C"/>
</dbReference>
<dbReference type="PANTHER" id="PTHR43757">
    <property type="entry name" value="AMINOMETHYLTRANSFERASE"/>
    <property type="match status" value="1"/>
</dbReference>
<keyword evidence="6" id="KW-0274">FAD</keyword>
<evidence type="ECO:0000259" key="17">
    <source>
        <dbReference type="Pfam" id="PF08669"/>
    </source>
</evidence>
<dbReference type="InterPro" id="IPR013977">
    <property type="entry name" value="GcvT_C"/>
</dbReference>
<keyword evidence="7" id="KW-0809">Transit peptide</keyword>
<evidence type="ECO:0000256" key="13">
    <source>
        <dbReference type="ARBA" id="ARBA00060644"/>
    </source>
</evidence>
<evidence type="ECO:0000256" key="1">
    <source>
        <dbReference type="ARBA" id="ARBA00001974"/>
    </source>
</evidence>
<keyword evidence="9" id="KW-0560">Oxidoreductase</keyword>
<keyword evidence="4" id="KW-0597">Phosphoprotein</keyword>
<evidence type="ECO:0000256" key="3">
    <source>
        <dbReference type="ARBA" id="ARBA00008609"/>
    </source>
</evidence>
<dbReference type="InterPro" id="IPR027266">
    <property type="entry name" value="TrmE/GcvT-like"/>
</dbReference>
<dbReference type="GO" id="GO:0005759">
    <property type="term" value="C:mitochondrial matrix"/>
    <property type="evidence" value="ECO:0007669"/>
    <property type="project" value="UniProtKB-SubCell"/>
</dbReference>
<comment type="pathway">
    <text evidence="13">Amine and polyamine degradation; sarcosine degradation; formaldehyde and glycine from sarcosine: step 1/1.</text>
</comment>
<dbReference type="FunFam" id="2.40.30.110:FF:000006">
    <property type="entry name" value="Sarcosine dehydrogenase, mitochondrial"/>
    <property type="match status" value="1"/>
</dbReference>
<comment type="cofactor">
    <cofactor evidence="1">
        <name>FAD</name>
        <dbReference type="ChEBI" id="CHEBI:57692"/>
    </cofactor>
</comment>
<dbReference type="AlphaFoldDB" id="A0A7J8IRG8"/>
<evidence type="ECO:0000256" key="12">
    <source>
        <dbReference type="ARBA" id="ARBA00059128"/>
    </source>
</evidence>
<dbReference type="SUPFAM" id="SSF103025">
    <property type="entry name" value="Folate-binding domain"/>
    <property type="match status" value="1"/>
</dbReference>
<evidence type="ECO:0000313" key="19">
    <source>
        <dbReference type="Proteomes" id="UP000593571"/>
    </source>
</evidence>
<evidence type="ECO:0000256" key="2">
    <source>
        <dbReference type="ARBA" id="ARBA00004305"/>
    </source>
</evidence>
<comment type="catalytic activity">
    <reaction evidence="11">
        <text>(6S)-5,6,7,8-tetrahydrofolyl-(gamma-L-Glu)(n) + sarcosine + oxidized [electron-transfer flavoprotein] + H(+) = (6R)-5,10-methylenetetrahydrofolyl-(gamma-L-Glu)(n) + reduced [electron-transfer flavoprotein] + glycine</text>
        <dbReference type="Rhea" id="RHEA:19793"/>
        <dbReference type="Rhea" id="RHEA-COMP:10685"/>
        <dbReference type="Rhea" id="RHEA-COMP:10686"/>
        <dbReference type="Rhea" id="RHEA-COMP:13257"/>
        <dbReference type="Rhea" id="RHEA-COMP:14738"/>
        <dbReference type="ChEBI" id="CHEBI:15378"/>
        <dbReference type="ChEBI" id="CHEBI:57305"/>
        <dbReference type="ChEBI" id="CHEBI:57433"/>
        <dbReference type="ChEBI" id="CHEBI:57692"/>
        <dbReference type="ChEBI" id="CHEBI:58307"/>
        <dbReference type="ChEBI" id="CHEBI:136572"/>
        <dbReference type="ChEBI" id="CHEBI:141005"/>
        <dbReference type="EC" id="1.5.8.3"/>
    </reaction>
    <physiologicalReaction direction="left-to-right" evidence="11">
        <dbReference type="Rhea" id="RHEA:19794"/>
    </physiologicalReaction>
</comment>
<dbReference type="FunFam" id="3.30.1360.120:FF:000023">
    <property type="entry name" value="Sarcosine dehydrogenase"/>
    <property type="match status" value="1"/>
</dbReference>
<evidence type="ECO:0000313" key="18">
    <source>
        <dbReference type="EMBL" id="KAF6487164.1"/>
    </source>
</evidence>
<dbReference type="EMBL" id="JACASE010000003">
    <property type="protein sequence ID" value="KAF6487164.1"/>
    <property type="molecule type" value="Genomic_DNA"/>
</dbReference>
<evidence type="ECO:0000256" key="6">
    <source>
        <dbReference type="ARBA" id="ARBA00022827"/>
    </source>
</evidence>
<feature type="domain" description="Aminomethyltransferase C-terminal" evidence="17">
    <location>
        <begin position="277"/>
        <end position="350"/>
    </location>
</feature>
<dbReference type="Gene3D" id="3.30.1360.120">
    <property type="entry name" value="Probable tRNA modification gtpase trme, domain 1"/>
    <property type="match status" value="1"/>
</dbReference>
<protein>
    <recommendedName>
        <fullName evidence="15">Sarcosine dehydrogenase, mitochondrial</fullName>
        <ecNumber evidence="14">1.5.8.3</ecNumber>
    </recommendedName>
</protein>
<dbReference type="FunFam" id="3.30.70.1400:FF:000004">
    <property type="entry name" value="Sarcosine dehydrogenase, mitochondrial"/>
    <property type="match status" value="1"/>
</dbReference>
<reference evidence="18 19" key="1">
    <citation type="journal article" date="2020" name="Nature">
        <title>Six reference-quality genomes reveal evolution of bat adaptations.</title>
        <authorList>
            <person name="Jebb D."/>
            <person name="Huang Z."/>
            <person name="Pippel M."/>
            <person name="Hughes G.M."/>
            <person name="Lavrichenko K."/>
            <person name="Devanna P."/>
            <person name="Winkler S."/>
            <person name="Jermiin L.S."/>
            <person name="Skirmuntt E.C."/>
            <person name="Katzourakis A."/>
            <person name="Burkitt-Gray L."/>
            <person name="Ray D.A."/>
            <person name="Sullivan K.A.M."/>
            <person name="Roscito J.G."/>
            <person name="Kirilenko B.M."/>
            <person name="Davalos L.M."/>
            <person name="Corthals A.P."/>
            <person name="Power M.L."/>
            <person name="Jones G."/>
            <person name="Ransome R.D."/>
            <person name="Dechmann D.K.N."/>
            <person name="Locatelli A.G."/>
            <person name="Puechmaille S.J."/>
            <person name="Fedrigo O."/>
            <person name="Jarvis E.D."/>
            <person name="Hiller M."/>
            <person name="Vernes S.C."/>
            <person name="Myers E.W."/>
            <person name="Teeling E.C."/>
        </authorList>
    </citation>
    <scope>NUCLEOTIDE SEQUENCE [LARGE SCALE GENOMIC DNA]</scope>
    <source>
        <strain evidence="18">MRouAeg1</strain>
        <tissue evidence="18">Muscle</tissue>
    </source>
</reference>
<organism evidence="18 19">
    <name type="scientific">Rousettus aegyptiacus</name>
    <name type="common">Egyptian fruit bat</name>
    <name type="synonym">Pteropus aegyptiacus</name>
    <dbReference type="NCBI Taxonomy" id="9407"/>
    <lineage>
        <taxon>Eukaryota</taxon>
        <taxon>Metazoa</taxon>
        <taxon>Chordata</taxon>
        <taxon>Craniata</taxon>
        <taxon>Vertebrata</taxon>
        <taxon>Euteleostomi</taxon>
        <taxon>Mammalia</taxon>
        <taxon>Eutheria</taxon>
        <taxon>Laurasiatheria</taxon>
        <taxon>Chiroptera</taxon>
        <taxon>Yinpterochiroptera</taxon>
        <taxon>Pteropodoidea</taxon>
        <taxon>Pteropodidae</taxon>
        <taxon>Rousettinae</taxon>
        <taxon>Rousettus</taxon>
    </lineage>
</organism>
<keyword evidence="10" id="KW-0496">Mitochondrion</keyword>
<comment type="similarity">
    <text evidence="3">Belongs to the GcvT family.</text>
</comment>
<dbReference type="EC" id="1.5.8.3" evidence="14"/>
<feature type="domain" description="GCVT N-terminal" evidence="16">
    <location>
        <begin position="1"/>
        <end position="230"/>
    </location>
</feature>
<gene>
    <name evidence="18" type="ORF">HJG63_017167</name>
</gene>
<evidence type="ECO:0000256" key="7">
    <source>
        <dbReference type="ARBA" id="ARBA00022946"/>
    </source>
</evidence>
<comment type="function">
    <text evidence="12">Catalyzes the last step of the oxidative degradation of choline to glycine. Converts sarcosine into glycine.</text>
</comment>
<name>A0A7J8IRG8_ROUAE</name>
<evidence type="ECO:0000256" key="9">
    <source>
        <dbReference type="ARBA" id="ARBA00023002"/>
    </source>
</evidence>
<dbReference type="SUPFAM" id="SSF101790">
    <property type="entry name" value="Aminomethyltransferase beta-barrel domain"/>
    <property type="match status" value="1"/>
</dbReference>
<proteinExistence type="inferred from homology"/>
<accession>A0A7J8IRG8</accession>
<keyword evidence="19" id="KW-1185">Reference proteome</keyword>
<dbReference type="PANTHER" id="PTHR43757:SF11">
    <property type="entry name" value="SARCOSINE DEHYDROGENASE"/>
    <property type="match status" value="1"/>
</dbReference>
<comment type="subcellular location">
    <subcellularLocation>
        <location evidence="2">Mitochondrion matrix</location>
    </subcellularLocation>
</comment>
<dbReference type="Pfam" id="PF08669">
    <property type="entry name" value="GCV_T_C"/>
    <property type="match status" value="1"/>
</dbReference>
<keyword evidence="5" id="KW-0285">Flavoprotein</keyword>
<evidence type="ECO:0000256" key="15">
    <source>
        <dbReference type="ARBA" id="ARBA00074437"/>
    </source>
</evidence>
<dbReference type="InterPro" id="IPR006222">
    <property type="entry name" value="GCVT_N"/>
</dbReference>
<dbReference type="Pfam" id="PF01571">
    <property type="entry name" value="GCV_T"/>
    <property type="match status" value="1"/>
</dbReference>
<evidence type="ECO:0000256" key="4">
    <source>
        <dbReference type="ARBA" id="ARBA00022553"/>
    </source>
</evidence>